<proteinExistence type="predicted"/>
<name>A0ABV9WEN8_9ACTN</name>
<feature type="region of interest" description="Disordered" evidence="1">
    <location>
        <begin position="103"/>
        <end position="129"/>
    </location>
</feature>
<accession>A0ABV9WEN8</accession>
<organism evidence="2 3">
    <name type="scientific">Dactylosporangium cerinum</name>
    <dbReference type="NCBI Taxonomy" id="1434730"/>
    <lineage>
        <taxon>Bacteria</taxon>
        <taxon>Bacillati</taxon>
        <taxon>Actinomycetota</taxon>
        <taxon>Actinomycetes</taxon>
        <taxon>Micromonosporales</taxon>
        <taxon>Micromonosporaceae</taxon>
        <taxon>Dactylosporangium</taxon>
    </lineage>
</organism>
<comment type="caution">
    <text evidence="2">The sequence shown here is derived from an EMBL/GenBank/DDBJ whole genome shotgun (WGS) entry which is preliminary data.</text>
</comment>
<dbReference type="EMBL" id="JBHSIU010000116">
    <property type="protein sequence ID" value="MFC5007200.1"/>
    <property type="molecule type" value="Genomic_DNA"/>
</dbReference>
<dbReference type="Proteomes" id="UP001595912">
    <property type="component" value="Unassembled WGS sequence"/>
</dbReference>
<protein>
    <submittedName>
        <fullName evidence="2">Uncharacterized protein</fullName>
    </submittedName>
</protein>
<dbReference type="RefSeq" id="WP_380127846.1">
    <property type="nucleotide sequence ID" value="NZ_JBHSIU010000116.1"/>
</dbReference>
<reference evidence="3" key="1">
    <citation type="journal article" date="2019" name="Int. J. Syst. Evol. Microbiol.">
        <title>The Global Catalogue of Microorganisms (GCM) 10K type strain sequencing project: providing services to taxonomists for standard genome sequencing and annotation.</title>
        <authorList>
            <consortium name="The Broad Institute Genomics Platform"/>
            <consortium name="The Broad Institute Genome Sequencing Center for Infectious Disease"/>
            <person name="Wu L."/>
            <person name="Ma J."/>
        </authorList>
    </citation>
    <scope>NUCLEOTIDE SEQUENCE [LARGE SCALE GENOMIC DNA]</scope>
    <source>
        <strain evidence="3">CGMCC 4.7152</strain>
    </source>
</reference>
<evidence type="ECO:0000256" key="1">
    <source>
        <dbReference type="SAM" id="MobiDB-lite"/>
    </source>
</evidence>
<keyword evidence="3" id="KW-1185">Reference proteome</keyword>
<evidence type="ECO:0000313" key="2">
    <source>
        <dbReference type="EMBL" id="MFC5007200.1"/>
    </source>
</evidence>
<gene>
    <name evidence="2" type="ORF">ACFPIJ_56515</name>
</gene>
<evidence type="ECO:0000313" key="3">
    <source>
        <dbReference type="Proteomes" id="UP001595912"/>
    </source>
</evidence>
<sequence length="129" mass="13668">MDAEAELAAHAARRAQILQRVRTGVEVGNLDLDVSNAMLEALGLPPLPQCFTTDVSVDLTVTVIARSRDEAVRLAEAAVVAVLEQTRFLDRFDVHTRASIRAGVAPDRDTTAGLAGRAAAQDHGGAEPE</sequence>